<evidence type="ECO:0000259" key="1">
    <source>
        <dbReference type="Pfam" id="PF17116"/>
    </source>
</evidence>
<dbReference type="InterPro" id="IPR014756">
    <property type="entry name" value="Ig_E-set"/>
</dbReference>
<dbReference type="Proteomes" id="UP001062165">
    <property type="component" value="Chromosome"/>
</dbReference>
<dbReference type="RefSeq" id="WP_263050042.1">
    <property type="nucleotide sequence ID" value="NZ_CP106735.1"/>
</dbReference>
<dbReference type="SUPFAM" id="SSF81296">
    <property type="entry name" value="E set domains"/>
    <property type="match status" value="1"/>
</dbReference>
<evidence type="ECO:0000313" key="3">
    <source>
        <dbReference type="Proteomes" id="UP001062165"/>
    </source>
</evidence>
<gene>
    <name evidence="2" type="ORF">N7E81_13115</name>
</gene>
<accession>A0ABY6CWJ7</accession>
<proteinExistence type="predicted"/>
<dbReference type="Pfam" id="PF17116">
    <property type="entry name" value="T9SS_plug_1st"/>
    <property type="match status" value="1"/>
</dbReference>
<name>A0ABY6CWJ7_9BACT</name>
<sequence>MTAFQRICTIFLILAKIAPNSIAQQKQIIYDNKSYEPFVGSVQLYPITNNPNQELGAPIVPRGNTETLLLQFDLLLEEYIDVQAKIVHCNADWTKSVLNDIEFLYDYNAFDLRDFEYSINTKTLYVNYWFKMPRVKTTGNYIVQVYQNGDEDDLLLTRRFIVYDNSVSIQPSTRISTGVMERDFNQQIDFDIIYSRIKASNPRTEFKIVIRQNQRWDNILTGLQPTAIRRDKSLIEYRHFNLENNFKGGNEFRAADLRSYSFRGAYVAHVDPNADPRTAEVILGKSRKHQAYSMIQDKNGGYIIASTEAMGDYLECDYLLTKFQIKSNPLPHPVYVLGAFNDFQKSNKSKLTYDNTSQSYTGKVLLKQGLYDYLYWVDDTQTADPYYFEGSFYQTENNYEIIVYHKSFSDLTDKVVGYYSFRTKF</sequence>
<dbReference type="EMBL" id="CP106735">
    <property type="protein sequence ID" value="UXX78296.1"/>
    <property type="molecule type" value="Genomic_DNA"/>
</dbReference>
<dbReference type="InterPro" id="IPR031345">
    <property type="entry name" value="T9SS_Plug_N"/>
</dbReference>
<dbReference type="InterPro" id="IPR013783">
    <property type="entry name" value="Ig-like_fold"/>
</dbReference>
<organism evidence="2 3">
    <name type="scientific">Reichenbachiella carrageenanivorans</name>
    <dbReference type="NCBI Taxonomy" id="2979869"/>
    <lineage>
        <taxon>Bacteria</taxon>
        <taxon>Pseudomonadati</taxon>
        <taxon>Bacteroidota</taxon>
        <taxon>Cytophagia</taxon>
        <taxon>Cytophagales</taxon>
        <taxon>Reichenbachiellaceae</taxon>
        <taxon>Reichenbachiella</taxon>
    </lineage>
</organism>
<keyword evidence="3" id="KW-1185">Reference proteome</keyword>
<reference evidence="2" key="1">
    <citation type="submission" date="2022-10" db="EMBL/GenBank/DDBJ databases">
        <title>Comparative genomics and taxonomic characterization of three novel marine species of genus Reichenbachiella exhibiting antioxidant and polysaccharide degradation activities.</title>
        <authorList>
            <person name="Muhammad N."/>
            <person name="Lee Y.-J."/>
            <person name="Ko J."/>
            <person name="Kim S.-G."/>
        </authorList>
    </citation>
    <scope>NUCLEOTIDE SEQUENCE</scope>
    <source>
        <strain evidence="2">Wsw4-B4</strain>
    </source>
</reference>
<feature type="domain" description="Type 9 secretion system plug protein N-terminal" evidence="1">
    <location>
        <begin position="41"/>
        <end position="163"/>
    </location>
</feature>
<evidence type="ECO:0000313" key="2">
    <source>
        <dbReference type="EMBL" id="UXX78296.1"/>
    </source>
</evidence>
<protein>
    <submittedName>
        <fullName evidence="2">DUF5103 domain-containing protein</fullName>
    </submittedName>
</protein>
<dbReference type="Gene3D" id="2.60.40.10">
    <property type="entry name" value="Immunoglobulins"/>
    <property type="match status" value="1"/>
</dbReference>